<accession>A0AAE0H6Z8</accession>
<dbReference type="RefSeq" id="XP_062654643.1">
    <property type="nucleotide sequence ID" value="XM_062806165.1"/>
</dbReference>
<dbReference type="Proteomes" id="UP001278766">
    <property type="component" value="Unassembled WGS sequence"/>
</dbReference>
<dbReference type="GeneID" id="87843113"/>
<evidence type="ECO:0000313" key="3">
    <source>
        <dbReference type="EMBL" id="KAK3291129.1"/>
    </source>
</evidence>
<reference evidence="3" key="2">
    <citation type="submission" date="2023-06" db="EMBL/GenBank/DDBJ databases">
        <authorList>
            <consortium name="Lawrence Berkeley National Laboratory"/>
            <person name="Haridas S."/>
            <person name="Hensen N."/>
            <person name="Bonometti L."/>
            <person name="Westerberg I."/>
            <person name="Brannstrom I.O."/>
            <person name="Guillou S."/>
            <person name="Cros-Aarteil S."/>
            <person name="Calhoun S."/>
            <person name="Kuo A."/>
            <person name="Mondo S."/>
            <person name="Pangilinan J."/>
            <person name="Riley R."/>
            <person name="Labutti K."/>
            <person name="Andreopoulos B."/>
            <person name="Lipzen A."/>
            <person name="Chen C."/>
            <person name="Yanf M."/>
            <person name="Daum C."/>
            <person name="Ng V."/>
            <person name="Clum A."/>
            <person name="Steindorff A."/>
            <person name="Ohm R."/>
            <person name="Martin F."/>
            <person name="Silar P."/>
            <person name="Natvig D."/>
            <person name="Lalanne C."/>
            <person name="Gautier V."/>
            <person name="Ament-Velasquez S.L."/>
            <person name="Kruys A."/>
            <person name="Hutchinson M.I."/>
            <person name="Powell A.J."/>
            <person name="Barry K."/>
            <person name="Miller A.N."/>
            <person name="Grigoriev I.V."/>
            <person name="Debuchy R."/>
            <person name="Gladieux P."/>
            <person name="Thoren M.H."/>
            <person name="Johannesson H."/>
        </authorList>
    </citation>
    <scope>NUCLEOTIDE SEQUENCE</scope>
    <source>
        <strain evidence="3">CBS 168.71</strain>
    </source>
</reference>
<protein>
    <submittedName>
        <fullName evidence="3">Uncharacterized protein</fullName>
    </submittedName>
</protein>
<keyword evidence="1" id="KW-0175">Coiled coil</keyword>
<dbReference type="AlphaFoldDB" id="A0AAE0H6Z8"/>
<reference evidence="3" key="1">
    <citation type="journal article" date="2023" name="Mol. Phylogenet. Evol.">
        <title>Genome-scale phylogeny and comparative genomics of the fungal order Sordariales.</title>
        <authorList>
            <person name="Hensen N."/>
            <person name="Bonometti L."/>
            <person name="Westerberg I."/>
            <person name="Brannstrom I.O."/>
            <person name="Guillou S."/>
            <person name="Cros-Aarteil S."/>
            <person name="Calhoun S."/>
            <person name="Haridas S."/>
            <person name="Kuo A."/>
            <person name="Mondo S."/>
            <person name="Pangilinan J."/>
            <person name="Riley R."/>
            <person name="LaButti K."/>
            <person name="Andreopoulos B."/>
            <person name="Lipzen A."/>
            <person name="Chen C."/>
            <person name="Yan M."/>
            <person name="Daum C."/>
            <person name="Ng V."/>
            <person name="Clum A."/>
            <person name="Steindorff A."/>
            <person name="Ohm R.A."/>
            <person name="Martin F."/>
            <person name="Silar P."/>
            <person name="Natvig D.O."/>
            <person name="Lalanne C."/>
            <person name="Gautier V."/>
            <person name="Ament-Velasquez S.L."/>
            <person name="Kruys A."/>
            <person name="Hutchinson M.I."/>
            <person name="Powell A.J."/>
            <person name="Barry K."/>
            <person name="Miller A.N."/>
            <person name="Grigoriev I.V."/>
            <person name="Debuchy R."/>
            <person name="Gladieux P."/>
            <person name="Hiltunen Thoren M."/>
            <person name="Johannesson H."/>
        </authorList>
    </citation>
    <scope>NUCLEOTIDE SEQUENCE</scope>
    <source>
        <strain evidence="3">CBS 168.71</strain>
    </source>
</reference>
<evidence type="ECO:0000256" key="2">
    <source>
        <dbReference type="SAM" id="MobiDB-lite"/>
    </source>
</evidence>
<keyword evidence="4" id="KW-1185">Reference proteome</keyword>
<evidence type="ECO:0000313" key="4">
    <source>
        <dbReference type="Proteomes" id="UP001278766"/>
    </source>
</evidence>
<dbReference type="EMBL" id="JAUEPN010000010">
    <property type="protein sequence ID" value="KAK3291129.1"/>
    <property type="molecule type" value="Genomic_DNA"/>
</dbReference>
<organism evidence="3 4">
    <name type="scientific">Chaetomium fimeti</name>
    <dbReference type="NCBI Taxonomy" id="1854472"/>
    <lineage>
        <taxon>Eukaryota</taxon>
        <taxon>Fungi</taxon>
        <taxon>Dikarya</taxon>
        <taxon>Ascomycota</taxon>
        <taxon>Pezizomycotina</taxon>
        <taxon>Sordariomycetes</taxon>
        <taxon>Sordariomycetidae</taxon>
        <taxon>Sordariales</taxon>
        <taxon>Chaetomiaceae</taxon>
        <taxon>Chaetomium</taxon>
    </lineage>
</organism>
<proteinExistence type="predicted"/>
<comment type="caution">
    <text evidence="3">The sequence shown here is derived from an EMBL/GenBank/DDBJ whole genome shotgun (WGS) entry which is preliminary data.</text>
</comment>
<feature type="region of interest" description="Disordered" evidence="2">
    <location>
        <begin position="208"/>
        <end position="257"/>
    </location>
</feature>
<evidence type="ECO:0000256" key="1">
    <source>
        <dbReference type="SAM" id="Coils"/>
    </source>
</evidence>
<name>A0AAE0H6Z8_9PEZI</name>
<gene>
    <name evidence="3" type="ORF">B0H64DRAFT_436008</name>
</gene>
<feature type="coiled-coil region" evidence="1">
    <location>
        <begin position="268"/>
        <end position="305"/>
    </location>
</feature>
<sequence>MASKREQPGSSNKETTPEDALAKLDKMAIMRDENGAIKRFLAYHHLHDGELSTINLEQARVILGELARSDQPIPSNHAFYKLCMKAVKEIEAWRGRHPNFNMAIAQNKMPWIPTSISLSALRYLDPKYAGFPPKVDAAFKKAKLSEFPAVGGRSNWWNNAALDNEKWRDDNLVAKSSKPPVPGFRVKELLRLTISRTIFARCRLVPPSLRRHHRPPPQTIPSSDAENEEDESKPKKRRKTGHPTPFNNFLGTEDEAASTDRQKFLNAIDRYQKASKKEDEALQRLADARQTAAAATKERNEAVSNALEVMVEMQLGADLRRRNLAVRVGDMEDASADGNGEGGSAY</sequence>